<reference evidence="10 11" key="1">
    <citation type="journal article" date="2023" name="G3 (Bethesda)">
        <title>A chromosome-level genome assembly of Zasmidium syzygii isolated from banana leaves.</title>
        <authorList>
            <person name="van Westerhoven A.C."/>
            <person name="Mehrabi R."/>
            <person name="Talebi R."/>
            <person name="Steentjes M.B.F."/>
            <person name="Corcolon B."/>
            <person name="Chong P.A."/>
            <person name="Kema G.H.J."/>
            <person name="Seidl M.F."/>
        </authorList>
    </citation>
    <scope>NUCLEOTIDE SEQUENCE [LARGE SCALE GENOMIC DNA]</scope>
    <source>
        <strain evidence="10 11">P124</strain>
    </source>
</reference>
<evidence type="ECO:0000256" key="5">
    <source>
        <dbReference type="ARBA" id="ARBA00023015"/>
    </source>
</evidence>
<evidence type="ECO:0000256" key="7">
    <source>
        <dbReference type="ARBA" id="ARBA00023242"/>
    </source>
</evidence>
<feature type="compositionally biased region" description="Polar residues" evidence="8">
    <location>
        <begin position="314"/>
        <end position="330"/>
    </location>
</feature>
<evidence type="ECO:0000256" key="8">
    <source>
        <dbReference type="SAM" id="MobiDB-lite"/>
    </source>
</evidence>
<protein>
    <recommendedName>
        <fullName evidence="3">SWR1-complex protein 4</fullName>
    </recommendedName>
</protein>
<keyword evidence="11" id="KW-1185">Reference proteome</keyword>
<sequence length="450" mass="50099">MTRAFEGAFFQLVVGAAVGLATITISNKIERERARRAKLGLRGVRRNKIRRCFGRKAKDYSESPPKDKNLLVLDSASAVEAHLYGTCPHGAAAATTTTADEAAPAEGSEVEETPSNMQLVRFSKYAVAPSVPQYDHDTFEKHLAHAGWTEQETDYLMSTYSECNGKWPVVADRYDYPNADRTMEDLKARFFGVQATTLQLSTPISSMTASEYNQYEVLSTYSGAQETSRKKLAEGHLYRRANEVDEETVLLGELQRIMLNQATLDSQREELRHRLDNPSPSTNGYSYNTSQALTGLWQQLLTQDRMKKNPRLRPTSNQAVDGMSTMTPTSAAPRETPRRPHSLASATALPVDLSKADQKRYGVVLQERLPTGVTFTSDKLTKPRIAKSSIQTEKIAAILQHIGVPEVIPLPTPAVIEQFESIMQVVMTILDLRKLGEKEEHELRVRAAEA</sequence>
<evidence type="ECO:0000259" key="9">
    <source>
        <dbReference type="Pfam" id="PF16282"/>
    </source>
</evidence>
<evidence type="ECO:0000256" key="6">
    <source>
        <dbReference type="ARBA" id="ARBA00023163"/>
    </source>
</evidence>
<evidence type="ECO:0000256" key="2">
    <source>
        <dbReference type="ARBA" id="ARBA00006918"/>
    </source>
</evidence>
<proteinExistence type="inferred from homology"/>
<dbReference type="Pfam" id="PF16282">
    <property type="entry name" value="SANT_DAMP1_like"/>
    <property type="match status" value="1"/>
</dbReference>
<comment type="subcellular location">
    <subcellularLocation>
        <location evidence="1">Nucleus</location>
    </subcellularLocation>
</comment>
<dbReference type="EMBL" id="JAXOVC010000010">
    <property type="protein sequence ID" value="KAK4496323.1"/>
    <property type="molecule type" value="Genomic_DNA"/>
</dbReference>
<feature type="compositionally biased region" description="Low complexity" evidence="8">
    <location>
        <begin position="95"/>
        <end position="105"/>
    </location>
</feature>
<accession>A0ABR0E4I1</accession>
<gene>
    <name evidence="10" type="ORF">PRZ48_012303</name>
</gene>
<evidence type="ECO:0000256" key="3">
    <source>
        <dbReference type="ARBA" id="ARBA00019132"/>
    </source>
</evidence>
<dbReference type="Proteomes" id="UP001305779">
    <property type="component" value="Unassembled WGS sequence"/>
</dbReference>
<dbReference type="Gene3D" id="1.10.10.60">
    <property type="entry name" value="Homeodomain-like"/>
    <property type="match status" value="1"/>
</dbReference>
<dbReference type="InterPro" id="IPR032563">
    <property type="entry name" value="DAMP1_SANT-like"/>
</dbReference>
<keyword evidence="5" id="KW-0805">Transcription regulation</keyword>
<feature type="domain" description="DAMP1 SANT/Myb-like" evidence="9">
    <location>
        <begin position="121"/>
        <end position="196"/>
    </location>
</feature>
<dbReference type="PANTHER" id="PTHR12855">
    <property type="entry name" value="DNA METHYLTRANSFERASE 1-ASSOCIATED PROTEIN 1 FAMILY MEMBER"/>
    <property type="match status" value="1"/>
</dbReference>
<evidence type="ECO:0000256" key="4">
    <source>
        <dbReference type="ARBA" id="ARBA00022853"/>
    </source>
</evidence>
<organism evidence="10 11">
    <name type="scientific">Zasmidium cellare</name>
    <name type="common">Wine cellar mold</name>
    <name type="synonym">Racodium cellare</name>
    <dbReference type="NCBI Taxonomy" id="395010"/>
    <lineage>
        <taxon>Eukaryota</taxon>
        <taxon>Fungi</taxon>
        <taxon>Dikarya</taxon>
        <taxon>Ascomycota</taxon>
        <taxon>Pezizomycotina</taxon>
        <taxon>Dothideomycetes</taxon>
        <taxon>Dothideomycetidae</taxon>
        <taxon>Mycosphaerellales</taxon>
        <taxon>Mycosphaerellaceae</taxon>
        <taxon>Zasmidium</taxon>
    </lineage>
</organism>
<keyword evidence="7" id="KW-0539">Nucleus</keyword>
<evidence type="ECO:0000313" key="11">
    <source>
        <dbReference type="Proteomes" id="UP001305779"/>
    </source>
</evidence>
<keyword evidence="6" id="KW-0804">Transcription</keyword>
<name>A0ABR0E4I1_ZASCE</name>
<evidence type="ECO:0000313" key="10">
    <source>
        <dbReference type="EMBL" id="KAK4496323.1"/>
    </source>
</evidence>
<feature type="region of interest" description="Disordered" evidence="8">
    <location>
        <begin position="95"/>
        <end position="114"/>
    </location>
</feature>
<feature type="region of interest" description="Disordered" evidence="8">
    <location>
        <begin position="309"/>
        <end position="343"/>
    </location>
</feature>
<dbReference type="InterPro" id="IPR027109">
    <property type="entry name" value="Swc4/Dmap1"/>
</dbReference>
<dbReference type="PANTHER" id="PTHR12855:SF10">
    <property type="entry name" value="DNA METHYLTRANSFERASE 1-ASSOCIATED PROTEIN 1"/>
    <property type="match status" value="1"/>
</dbReference>
<evidence type="ECO:0000256" key="1">
    <source>
        <dbReference type="ARBA" id="ARBA00004123"/>
    </source>
</evidence>
<keyword evidence="4" id="KW-0156">Chromatin regulator</keyword>
<comment type="caution">
    <text evidence="10">The sequence shown here is derived from an EMBL/GenBank/DDBJ whole genome shotgun (WGS) entry which is preliminary data.</text>
</comment>
<comment type="similarity">
    <text evidence="2">Belongs to the SWC4 family.</text>
</comment>